<evidence type="ECO:0000313" key="13">
    <source>
        <dbReference type="Proteomes" id="UP000197174"/>
    </source>
</evidence>
<gene>
    <name evidence="12" type="ORF">B5D80_27840</name>
</gene>
<keyword evidence="13" id="KW-1185">Reference proteome</keyword>
<dbReference type="Gene3D" id="1.10.390.10">
    <property type="entry name" value="Neutral Protease Domain 2"/>
    <property type="match status" value="1"/>
</dbReference>
<keyword evidence="8" id="KW-0862">Zinc</keyword>
<evidence type="ECO:0000256" key="9">
    <source>
        <dbReference type="ARBA" id="ARBA00023049"/>
    </source>
</evidence>
<feature type="region of interest" description="Disordered" evidence="11">
    <location>
        <begin position="706"/>
        <end position="733"/>
    </location>
</feature>
<dbReference type="InterPro" id="IPR027268">
    <property type="entry name" value="Peptidase_M4/M1_CTD_sf"/>
</dbReference>
<dbReference type="GO" id="GO:0004222">
    <property type="term" value="F:metalloendopeptidase activity"/>
    <property type="evidence" value="ECO:0007669"/>
    <property type="project" value="InterPro"/>
</dbReference>
<feature type="compositionally biased region" description="Low complexity" evidence="11">
    <location>
        <begin position="59"/>
        <end position="69"/>
    </location>
</feature>
<proteinExistence type="inferred from homology"/>
<dbReference type="InterPro" id="IPR001842">
    <property type="entry name" value="Peptidase_M36"/>
</dbReference>
<feature type="region of interest" description="Disordered" evidence="11">
    <location>
        <begin position="1"/>
        <end position="33"/>
    </location>
</feature>
<evidence type="ECO:0000256" key="6">
    <source>
        <dbReference type="ARBA" id="ARBA00022723"/>
    </source>
</evidence>
<name>A0A246REL6_9ACTN</name>
<sequence length="997" mass="104690">MRYPACAGPASCRSPLPRGGSVPRPEWTPRTSRHRRRLVPVLATAAVVAALLPGGGTATAAPGDTAAPAPGRSGSFADDRHQAADVDNRTGTAAPDARQRGLARATGAPVRWNRLGTPHALGPARLATGLPTDPEAAARRYLTTQRDLFGLDADAVAALDRVLVRRIGDGAVVTLRQRFGDLPAGHDGLVTVAVADGTVLSVSSSLSRDASAPAPATRTAGQAYADALADAGLDAGAVASHRVRQVAVPTPVDGNRSAYEVTLIGKDSDHPAAFTTYVDGITGKVLVREDLVDFDSDNPSWAVYPATPPQDLAPGQDPRVRWCASPAPDCAAAFRDPASGQPWDVDLATGAPTGTTRGNSANTVVSWGAGSPMVNAPDRPDRRYEYPFTDQWHQARCNPAVFTSAQRNDADAATANLFAMHNRMHDWAWHLGFTEATWNLQAVNVSGAGLGGDAEQGRAQQGALSGNRNNANQSTPRDGLPPSTNMYLWQPQAGGPYPPCVDGDYDMTVIGHEYTHAITNRMIAGPDSGIGGHQGGAMGESWSDLLAAEYLYEHGLRAPGETPFVTGGYVTGNLVSGIRNYDLSRSPLNYSDVGYNTGGPAVHADGEIWGATNFRIRAALVKKYGLGTPQRQLDCAQGRVAAENCPGNRRWVQLVFDSFLLQAASQVSMLDMRDNLLTADRLRFGGANQELIWAEFARSGMGRDAATVGAADTDPTPSFASPAGGNATLTLRPRGDSTDAPIRLYVGDYEARATPVADTDPATPLPATFEAVAGTYQVLAVAPGFGHQRLEVVAKAGQQGYVDLRLSRNLASTASGASITGDGVNLDRIADDTEATNWASLTGVAGKGVTVTLPGGTPQPVQRVTVSAMLRPAITGDADPGAQNALSALRSFAVSTCDATTTDCADPARWTRVYTSADDAFPGGKYRAYSRDLIARSFRVPATVATHVRLEVLASQCTGGPAYAGEQDDDPATRTDCATASPARDQVRIAEFQVFAK</sequence>
<dbReference type="AlphaFoldDB" id="A0A246REL6"/>
<evidence type="ECO:0000256" key="11">
    <source>
        <dbReference type="SAM" id="MobiDB-lite"/>
    </source>
</evidence>
<protein>
    <submittedName>
        <fullName evidence="12">Peptidase M36</fullName>
    </submittedName>
</protein>
<reference evidence="12 13" key="1">
    <citation type="submission" date="2017-03" db="EMBL/GenBank/DDBJ databases">
        <title>Whole genome sequence of Micromonospora wenchangensis, isolated from mangrove soil.</title>
        <authorList>
            <person name="Yang H."/>
        </authorList>
    </citation>
    <scope>NUCLEOTIDE SEQUENCE [LARGE SCALE GENOMIC DNA]</scope>
    <source>
        <strain evidence="12 13">CCTCC AA 2012002</strain>
    </source>
</reference>
<evidence type="ECO:0000256" key="3">
    <source>
        <dbReference type="ARBA" id="ARBA00006006"/>
    </source>
</evidence>
<keyword evidence="9" id="KW-0482">Metalloprotease</keyword>
<evidence type="ECO:0000256" key="7">
    <source>
        <dbReference type="ARBA" id="ARBA00022801"/>
    </source>
</evidence>
<comment type="subcellular location">
    <subcellularLocation>
        <location evidence="2">Secreted</location>
    </subcellularLocation>
</comment>
<dbReference type="EMBL" id="MZMV01000069">
    <property type="protein sequence ID" value="OWV00491.1"/>
    <property type="molecule type" value="Genomic_DNA"/>
</dbReference>
<dbReference type="SUPFAM" id="SSF55486">
    <property type="entry name" value="Metalloproteases ('zincins'), catalytic domain"/>
    <property type="match status" value="1"/>
</dbReference>
<evidence type="ECO:0000256" key="1">
    <source>
        <dbReference type="ARBA" id="ARBA00001947"/>
    </source>
</evidence>
<dbReference type="PANTHER" id="PTHR33478:SF1">
    <property type="entry name" value="EXTRACELLULAR METALLOPROTEINASE MEP"/>
    <property type="match status" value="1"/>
</dbReference>
<dbReference type="Gene3D" id="3.10.170.10">
    <property type="match status" value="1"/>
</dbReference>
<dbReference type="GO" id="GO:0006508">
    <property type="term" value="P:proteolysis"/>
    <property type="evidence" value="ECO:0007669"/>
    <property type="project" value="UniProtKB-KW"/>
</dbReference>
<keyword evidence="7" id="KW-0378">Hydrolase</keyword>
<dbReference type="GO" id="GO:0008270">
    <property type="term" value="F:zinc ion binding"/>
    <property type="evidence" value="ECO:0007669"/>
    <property type="project" value="InterPro"/>
</dbReference>
<dbReference type="Proteomes" id="UP000197174">
    <property type="component" value="Unassembled WGS sequence"/>
</dbReference>
<feature type="region of interest" description="Disordered" evidence="11">
    <location>
        <begin position="451"/>
        <end position="483"/>
    </location>
</feature>
<dbReference type="InterPro" id="IPR050371">
    <property type="entry name" value="Fungal_virulence_M36"/>
</dbReference>
<evidence type="ECO:0000313" key="12">
    <source>
        <dbReference type="EMBL" id="OWV00491.1"/>
    </source>
</evidence>
<dbReference type="PANTHER" id="PTHR33478">
    <property type="entry name" value="EXTRACELLULAR METALLOPROTEINASE MEP"/>
    <property type="match status" value="1"/>
</dbReference>
<keyword evidence="5" id="KW-0645">Protease</keyword>
<comment type="cofactor">
    <cofactor evidence="1">
        <name>Zn(2+)</name>
        <dbReference type="ChEBI" id="CHEBI:29105"/>
    </cofactor>
</comment>
<evidence type="ECO:0000256" key="8">
    <source>
        <dbReference type="ARBA" id="ARBA00022833"/>
    </source>
</evidence>
<dbReference type="Pfam" id="PF02128">
    <property type="entry name" value="Peptidase_M36"/>
    <property type="match status" value="1"/>
</dbReference>
<comment type="caution">
    <text evidence="12">The sequence shown here is derived from an EMBL/GenBank/DDBJ whole genome shotgun (WGS) entry which is preliminary data.</text>
</comment>
<dbReference type="GO" id="GO:0005615">
    <property type="term" value="C:extracellular space"/>
    <property type="evidence" value="ECO:0007669"/>
    <property type="project" value="InterPro"/>
</dbReference>
<feature type="region of interest" description="Disordered" evidence="11">
    <location>
        <begin position="59"/>
        <end position="78"/>
    </location>
</feature>
<feature type="region of interest" description="Disordered" evidence="11">
    <location>
        <begin position="961"/>
        <end position="980"/>
    </location>
</feature>
<accession>A0A246REL6</accession>
<keyword evidence="4" id="KW-0964">Secreted</keyword>
<evidence type="ECO:0000256" key="10">
    <source>
        <dbReference type="ARBA" id="ARBA00023145"/>
    </source>
</evidence>
<evidence type="ECO:0000256" key="2">
    <source>
        <dbReference type="ARBA" id="ARBA00004613"/>
    </source>
</evidence>
<keyword evidence="10" id="KW-0865">Zymogen</keyword>
<organism evidence="12 13">
    <name type="scientific">Micromonospora wenchangensis</name>
    <dbReference type="NCBI Taxonomy" id="1185415"/>
    <lineage>
        <taxon>Bacteria</taxon>
        <taxon>Bacillati</taxon>
        <taxon>Actinomycetota</taxon>
        <taxon>Actinomycetes</taxon>
        <taxon>Micromonosporales</taxon>
        <taxon>Micromonosporaceae</taxon>
        <taxon>Micromonospora</taxon>
    </lineage>
</organism>
<feature type="region of interest" description="Disordered" evidence="11">
    <location>
        <begin position="86"/>
        <end position="116"/>
    </location>
</feature>
<feature type="compositionally biased region" description="Polar residues" evidence="11">
    <location>
        <begin position="458"/>
        <end position="483"/>
    </location>
</feature>
<keyword evidence="6" id="KW-0479">Metal-binding</keyword>
<evidence type="ECO:0000256" key="5">
    <source>
        <dbReference type="ARBA" id="ARBA00022670"/>
    </source>
</evidence>
<comment type="similarity">
    <text evidence="3">Belongs to the peptidase M36 family.</text>
</comment>
<evidence type="ECO:0000256" key="4">
    <source>
        <dbReference type="ARBA" id="ARBA00022525"/>
    </source>
</evidence>